<dbReference type="EMBL" id="WFLN01000006">
    <property type="protein sequence ID" value="KAB8031082.1"/>
    <property type="molecule type" value="Genomic_DNA"/>
</dbReference>
<proteinExistence type="predicted"/>
<evidence type="ECO:0000313" key="5">
    <source>
        <dbReference type="Proteomes" id="UP000442694"/>
    </source>
</evidence>
<keyword evidence="1" id="KW-0433">Leucine-rich repeat</keyword>
<keyword evidence="5" id="KW-1185">Reference proteome</keyword>
<dbReference type="RefSeq" id="WP_152213007.1">
    <property type="nucleotide sequence ID" value="NZ_WFLN01000006.1"/>
</dbReference>
<dbReference type="InterPro" id="IPR003591">
    <property type="entry name" value="Leu-rich_rpt_typical-subtyp"/>
</dbReference>
<dbReference type="Pfam" id="PF13855">
    <property type="entry name" value="LRR_8"/>
    <property type="match status" value="4"/>
</dbReference>
<accession>A0A833JE49</accession>
<dbReference type="PROSITE" id="PS51450">
    <property type="entry name" value="LRR"/>
    <property type="match status" value="5"/>
</dbReference>
<dbReference type="PANTHER" id="PTHR24366:SF96">
    <property type="entry name" value="LEUCINE RICH REPEAT CONTAINING 53"/>
    <property type="match status" value="1"/>
</dbReference>
<evidence type="ECO:0000313" key="4">
    <source>
        <dbReference type="EMBL" id="KAB8031082.1"/>
    </source>
</evidence>
<sequence length="641" mass="74275">MKRHGYLLSSSALLAIVFCTSVKAHGNEYTVGDYKENLVYVYPVSTDFNWQKKTRRDHEKGINKKSQAIIVKDIEHKVINSKSISFRLDRFNTKHSFCYGVRFNNSESVFEIEIKNKISDELDTMKTCPFILTINGKSQNIEIKFNYDFNTWLQQSSFYPAVEFANYINDKIDTNADKITFNATVIKPISEGRVLLDMSSIYLTDKFKNLRELNIREFKIAQHNDNSFLFPNLTNIIDLSFSRNLIDKLKANTFKNLESLKILDLRGNNIKYIEDQAFNGLSELEKLNLDRNYISSINSKTFAGLKNLKELELANMTHSKSNPQDEDIFLELNGTQDLKNLETLKLINSRISKIDKNFFNSMISLKEIELQENKITEISESIFTHNPNLTKINLSSNQIKYLPYLGLKNRNEYYENPTNISSINLSNNKIEFIDDNFFNSIPNIENLDLSKNLIVHINKTTFSNELKILNLSENKLSYIPNNISKNLIELNLSNNEIQNIDKQLYYYHNITDLKLQGNKLYSLANEVFKSQSNLKNLDLGHNKFTKIPIDALKPLQNIETLNLSGNYIDFLSQDLFDSLPNLQNLYLNDNLSENKMEIFFDRNINLNSISIMNSLKKSDLYKANQFFSGSNAVTIHNYYDN</sequence>
<dbReference type="SMART" id="SM00365">
    <property type="entry name" value="LRR_SD22"/>
    <property type="match status" value="4"/>
</dbReference>
<comment type="caution">
    <text evidence="4">The sequence shown here is derived from an EMBL/GenBank/DDBJ whole genome shotgun (WGS) entry which is preliminary data.</text>
</comment>
<dbReference type="FunFam" id="3.80.10.10:FF:000732">
    <property type="entry name" value="GD11101"/>
    <property type="match status" value="1"/>
</dbReference>
<dbReference type="InterPro" id="IPR032675">
    <property type="entry name" value="LRR_dom_sf"/>
</dbReference>
<dbReference type="PANTHER" id="PTHR24366">
    <property type="entry name" value="IG(IMMUNOGLOBULIN) AND LRR(LEUCINE RICH REPEAT) DOMAINS"/>
    <property type="match status" value="1"/>
</dbReference>
<evidence type="ECO:0000256" key="3">
    <source>
        <dbReference type="SAM" id="SignalP"/>
    </source>
</evidence>
<feature type="chain" id="PRO_5032731779" evidence="3">
    <location>
        <begin position="25"/>
        <end position="641"/>
    </location>
</feature>
<dbReference type="InterPro" id="IPR001611">
    <property type="entry name" value="Leu-rich_rpt"/>
</dbReference>
<name>A0A833JE49_9BACT</name>
<keyword evidence="3" id="KW-0732">Signal</keyword>
<protein>
    <submittedName>
        <fullName evidence="4">Leucine-rich repeat protein</fullName>
    </submittedName>
</protein>
<evidence type="ECO:0000256" key="2">
    <source>
        <dbReference type="ARBA" id="ARBA00022737"/>
    </source>
</evidence>
<evidence type="ECO:0000256" key="1">
    <source>
        <dbReference type="ARBA" id="ARBA00022614"/>
    </source>
</evidence>
<dbReference type="AlphaFoldDB" id="A0A833JE49"/>
<keyword evidence="2" id="KW-0677">Repeat</keyword>
<organism evidence="4 5">
    <name type="scientific">Fluviispira multicolorata</name>
    <dbReference type="NCBI Taxonomy" id="2654512"/>
    <lineage>
        <taxon>Bacteria</taxon>
        <taxon>Pseudomonadati</taxon>
        <taxon>Bdellovibrionota</taxon>
        <taxon>Oligoflexia</taxon>
        <taxon>Silvanigrellales</taxon>
        <taxon>Silvanigrellaceae</taxon>
        <taxon>Fluviispira</taxon>
    </lineage>
</organism>
<dbReference type="SMART" id="SM00369">
    <property type="entry name" value="LRR_TYP"/>
    <property type="match status" value="12"/>
</dbReference>
<dbReference type="Gene3D" id="3.80.10.10">
    <property type="entry name" value="Ribonuclease Inhibitor"/>
    <property type="match status" value="4"/>
</dbReference>
<gene>
    <name evidence="4" type="ORF">GCL57_08940</name>
</gene>
<reference evidence="4 5" key="1">
    <citation type="submission" date="2019-10" db="EMBL/GenBank/DDBJ databases">
        <title>New genus of Silvanigrellaceae.</title>
        <authorList>
            <person name="Pitt A."/>
            <person name="Hahn M.W."/>
        </authorList>
    </citation>
    <scope>NUCLEOTIDE SEQUENCE [LARGE SCALE GENOMIC DNA]</scope>
    <source>
        <strain evidence="4 5">33A1-SZDP</strain>
    </source>
</reference>
<dbReference type="SUPFAM" id="SSF52058">
    <property type="entry name" value="L domain-like"/>
    <property type="match status" value="2"/>
</dbReference>
<dbReference type="Proteomes" id="UP000442694">
    <property type="component" value="Unassembled WGS sequence"/>
</dbReference>
<feature type="signal peptide" evidence="3">
    <location>
        <begin position="1"/>
        <end position="24"/>
    </location>
</feature>